<evidence type="ECO:0000313" key="15">
    <source>
        <dbReference type="Proteomes" id="UP001159363"/>
    </source>
</evidence>
<keyword evidence="15" id="KW-1185">Reference proteome</keyword>
<dbReference type="SMART" id="SM00918">
    <property type="entry name" value="Lig_chan-Glu_bd"/>
    <property type="match status" value="1"/>
</dbReference>
<dbReference type="Gene3D" id="3.40.190.10">
    <property type="entry name" value="Periplasmic binding protein-like II"/>
    <property type="match status" value="1"/>
</dbReference>
<evidence type="ECO:0000256" key="10">
    <source>
        <dbReference type="ARBA" id="ARBA00023303"/>
    </source>
</evidence>
<keyword evidence="6" id="KW-0472">Membrane</keyword>
<evidence type="ECO:0000256" key="11">
    <source>
        <dbReference type="SAM" id="Coils"/>
    </source>
</evidence>
<feature type="region of interest" description="Disordered" evidence="12">
    <location>
        <begin position="1186"/>
        <end position="1216"/>
    </location>
</feature>
<proteinExistence type="predicted"/>
<keyword evidence="3" id="KW-0812">Transmembrane</keyword>
<evidence type="ECO:0000313" key="14">
    <source>
        <dbReference type="EMBL" id="KAJ8867174.1"/>
    </source>
</evidence>
<keyword evidence="4" id="KW-1133">Transmembrane helix</keyword>
<evidence type="ECO:0000259" key="13">
    <source>
        <dbReference type="SMART" id="SM00918"/>
    </source>
</evidence>
<dbReference type="PANTHER" id="PTHR46954:SF1">
    <property type="entry name" value="C2H2-TYPE DOMAIN-CONTAINING PROTEIN"/>
    <property type="match status" value="1"/>
</dbReference>
<dbReference type="PANTHER" id="PTHR46954">
    <property type="entry name" value="C2H2-TYPE DOMAIN-CONTAINING PROTEIN"/>
    <property type="match status" value="1"/>
</dbReference>
<organism evidence="14 15">
    <name type="scientific">Dryococelus australis</name>
    <dbReference type="NCBI Taxonomy" id="614101"/>
    <lineage>
        <taxon>Eukaryota</taxon>
        <taxon>Metazoa</taxon>
        <taxon>Ecdysozoa</taxon>
        <taxon>Arthropoda</taxon>
        <taxon>Hexapoda</taxon>
        <taxon>Insecta</taxon>
        <taxon>Pterygota</taxon>
        <taxon>Neoptera</taxon>
        <taxon>Polyneoptera</taxon>
        <taxon>Phasmatodea</taxon>
        <taxon>Verophasmatodea</taxon>
        <taxon>Anareolatae</taxon>
        <taxon>Phasmatidae</taxon>
        <taxon>Eurycanthinae</taxon>
        <taxon>Dryococelus</taxon>
    </lineage>
</organism>
<evidence type="ECO:0000256" key="1">
    <source>
        <dbReference type="ARBA" id="ARBA00004141"/>
    </source>
</evidence>
<keyword evidence="11" id="KW-0175">Coiled coil</keyword>
<keyword evidence="8" id="KW-0325">Glycoprotein</keyword>
<keyword evidence="9" id="KW-1071">Ligand-gated ion channel</keyword>
<evidence type="ECO:0000256" key="4">
    <source>
        <dbReference type="ARBA" id="ARBA00022989"/>
    </source>
</evidence>
<dbReference type="Proteomes" id="UP001159363">
    <property type="component" value="Chromosome 15"/>
</dbReference>
<evidence type="ECO:0000256" key="12">
    <source>
        <dbReference type="SAM" id="MobiDB-lite"/>
    </source>
</evidence>
<feature type="region of interest" description="Disordered" evidence="12">
    <location>
        <begin position="370"/>
        <end position="446"/>
    </location>
</feature>
<evidence type="ECO:0000256" key="9">
    <source>
        <dbReference type="ARBA" id="ARBA00023286"/>
    </source>
</evidence>
<gene>
    <name evidence="14" type="ORF">PR048_033038</name>
</gene>
<keyword evidence="5" id="KW-0406">Ion transport</keyword>
<dbReference type="Pfam" id="PF10613">
    <property type="entry name" value="Lig_chan-Glu_bd"/>
    <property type="match status" value="1"/>
</dbReference>
<keyword evidence="2" id="KW-0813">Transport</keyword>
<evidence type="ECO:0000256" key="7">
    <source>
        <dbReference type="ARBA" id="ARBA00023170"/>
    </source>
</evidence>
<dbReference type="EMBL" id="JARBHB010000016">
    <property type="protein sequence ID" value="KAJ8867174.1"/>
    <property type="molecule type" value="Genomic_DNA"/>
</dbReference>
<keyword evidence="7" id="KW-0675">Receptor</keyword>
<feature type="coiled-coil region" evidence="11">
    <location>
        <begin position="533"/>
        <end position="560"/>
    </location>
</feature>
<keyword evidence="10" id="KW-0407">Ion channel</keyword>
<comment type="subcellular location">
    <subcellularLocation>
        <location evidence="1">Membrane</location>
        <topology evidence="1">Multi-pass membrane protein</topology>
    </subcellularLocation>
</comment>
<protein>
    <recommendedName>
        <fullName evidence="13">Ionotropic glutamate receptor L-glutamate and glycine-binding domain-containing protein</fullName>
    </recommendedName>
</protein>
<evidence type="ECO:0000256" key="6">
    <source>
        <dbReference type="ARBA" id="ARBA00023136"/>
    </source>
</evidence>
<evidence type="ECO:0000256" key="5">
    <source>
        <dbReference type="ARBA" id="ARBA00023065"/>
    </source>
</evidence>
<evidence type="ECO:0000256" key="2">
    <source>
        <dbReference type="ARBA" id="ARBA00022448"/>
    </source>
</evidence>
<dbReference type="InterPro" id="IPR019594">
    <property type="entry name" value="Glu/Gly-bd"/>
</dbReference>
<comment type="caution">
    <text evidence="14">The sequence shown here is derived from an EMBL/GenBank/DDBJ whole genome shotgun (WGS) entry which is preliminary data.</text>
</comment>
<evidence type="ECO:0000256" key="8">
    <source>
        <dbReference type="ARBA" id="ARBA00023180"/>
    </source>
</evidence>
<feature type="domain" description="Ionotropic glutamate receptor L-glutamate and glycine-binding" evidence="13">
    <location>
        <begin position="246"/>
        <end position="313"/>
    </location>
</feature>
<accession>A0ABQ9G3X5</accession>
<sequence>MKMKGLTGTVSLDEKGQRVDLVLEVLELYHGGIRSVGTWSSKIGLNHTQAFTEKLSEIQRNIRNKTFIVSTKTSWMSSCAAESLPWSVCEKLSVFRCHVPNIPQNSRVSAVAGWEPERLLHITLQLPDPHHSCLCLSYPLHSVSAAICRMSERFRGAQIVLLCYITVEYANATYVSVLKHTAREQAELSRAREAREFTCSEYWGMAMDIGAFGGQTPCILHASNVKISAYCMHPKLQQVLSSQGMPYLGWKEPREGRVGNDRFEGFSVDLVQEIASQLHFKDFEIRIAEGNVHGTLNTETGRWKNGIMKDIVERTRKCCQEEVTKLWNAAKQRFPKKEDLVLHVQHEIEQLLREAAERKARTTLAFLNKGNTKTSNDASAQAGTSARSVQNTESADQDVTTHQQSRDQDDDPQLAGAPKRKTQPLVVSDNEDEVTSNSTPSAMRPTPAQDIMKEKIAKLRVELDLTESAKSLLFLTAPNSTPSTMRPTPAQDITKEKIAKLRVELDLTESANSLLLLTAPNSTPSTMRPTPAQDNMKEKIAKLRVELDLTERRKKSLVADGTELHTILYAAKSLLFLTAPNYTPSTMRPTPAQDIMKEKIAKLRVAQDIMKEKIAKLRVELDLTESAKSLLFLTAPNSTPSTMRPTPAQDNMKEMIAKLRVELDLTERRKMSLVADGTELHTILYAKHVSSGGKLMVMKRSSSLRKNRVYAMKHRENKKQKIIELCSKNPDAAKSLTPRAGPGRPCLEEEQSELLKAVVYLAMFGASAEERRRCEIVRTVHTLSELTDKLIELGFNISRSATYIRLLPRRTDTREDKRHVVAVPVKLSRPEADHHKAHQDQYLCVASIRSLETVTDDKARVPTGLIAANKQAPLVMHVEYKVSLPDHDFVIASRHKLISSLYALCEVKPKEMGRPEAVSYKQRPVLIISSDGGPDENPRYRKVIAHAVEHLKKYDLDAIFIETNAPGRSAFNRVERRMAPLSQELTGVVLPHDSFGARLDSNGRTVVKCDDRDCCSPRRSALNMILHDRLLSPPYPITQVDGHLTILDPQEHDGNVRRDLEERCCSTYGIYFSSITRAAEHRRVVHRALTARARKVRPSRIVTRRATDLLCASDNGLEWLNRNEVEGADDFTENHMDMLVPVVTLETSVLVKVSSHAGRLLPSTVMGKRVTFPVLRPPHMTNVASIVSHSKHSHTPPPPPKPRTPHEGSVNDDYTPPEASRIPFPVTFTNETCRTLPFVGGFSQATPISPTLAFEDWSIFTSCHLQCSSALYSTAPWNTATCLVSRKAFSDPSGGFWRLASRGQSSGGRITVISIGYAKSIYGIQDSSRRRPSSILVQSAILTTMLDVNQISESIKFMNCEYDGLALTPTIMKPRPRSLLSGSRQCRFCDRVFTYSQNSRQHERTAYTKSSFQVMSHYDIGRMQFVEGDTLKEHSEISKDSSTRSQQELLAIPFAVCMDTDSTGDYGETVNAIEAMGAVVLVVWKVHLQDFGKILEDCDSTQDDDGDFHEALTRLCYSLVATSDMRKAGHAKKTGYLFRQGPNEFVDRLRYLIDIQKVGDASTVEEGRVVVSRGAKEQRFRRIKTMETEWLKNKR</sequence>
<reference evidence="14 15" key="1">
    <citation type="submission" date="2023-02" db="EMBL/GenBank/DDBJ databases">
        <title>LHISI_Scaffold_Assembly.</title>
        <authorList>
            <person name="Stuart O.P."/>
            <person name="Cleave R."/>
            <person name="Magrath M.J.L."/>
            <person name="Mikheyev A.S."/>
        </authorList>
    </citation>
    <scope>NUCLEOTIDE SEQUENCE [LARGE SCALE GENOMIC DNA]</scope>
    <source>
        <strain evidence="14">Daus_M_001</strain>
        <tissue evidence="14">Leg muscle</tissue>
    </source>
</reference>
<evidence type="ECO:0000256" key="3">
    <source>
        <dbReference type="ARBA" id="ARBA00022692"/>
    </source>
</evidence>
<feature type="compositionally biased region" description="Polar residues" evidence="12">
    <location>
        <begin position="370"/>
        <end position="403"/>
    </location>
</feature>
<name>A0ABQ9G3X5_9NEOP</name>